<comment type="subcellular location">
    <subcellularLocation>
        <location evidence="1 7">Cell inner membrane</location>
        <topology evidence="1 7">Multi-pass membrane protein</topology>
    </subcellularLocation>
</comment>
<keyword evidence="10" id="KW-1185">Reference proteome</keyword>
<feature type="transmembrane region" description="Helical" evidence="7">
    <location>
        <begin position="164"/>
        <end position="191"/>
    </location>
</feature>
<evidence type="ECO:0000313" key="9">
    <source>
        <dbReference type="EMBL" id="KEA65252.1"/>
    </source>
</evidence>
<dbReference type="PATRIC" id="fig|1232683.4.peg.566"/>
<dbReference type="eggNOG" id="COG1593">
    <property type="taxonomic scope" value="Bacteria"/>
</dbReference>
<keyword evidence="6 7" id="KW-0472">Membrane</keyword>
<evidence type="ECO:0000256" key="2">
    <source>
        <dbReference type="ARBA" id="ARBA00022475"/>
    </source>
</evidence>
<feature type="transmembrane region" description="Helical" evidence="7">
    <location>
        <begin position="212"/>
        <end position="234"/>
    </location>
</feature>
<reference evidence="9 10" key="1">
    <citation type="submission" date="2014-04" db="EMBL/GenBank/DDBJ databases">
        <title>Marinobacterium kochiensis sp. nov., isolated from sediment sample collected from Kochi backwaters in Kerala, India.</title>
        <authorList>
            <person name="Singh A."/>
            <person name="Pinnaka A.K."/>
        </authorList>
    </citation>
    <scope>NUCLEOTIDE SEQUENCE [LARGE SCALE GENOMIC DNA]</scope>
    <source>
        <strain evidence="9 10">AK27</strain>
    </source>
</reference>
<feature type="transmembrane region" description="Helical" evidence="7">
    <location>
        <begin position="277"/>
        <end position="294"/>
    </location>
</feature>
<dbReference type="RefSeq" id="WP_156042764.1">
    <property type="nucleotide sequence ID" value="NZ_JMQN01000012.1"/>
</dbReference>
<dbReference type="NCBIfam" id="TIGR00786">
    <property type="entry name" value="dctM"/>
    <property type="match status" value="1"/>
</dbReference>
<dbReference type="Proteomes" id="UP000028252">
    <property type="component" value="Unassembled WGS sequence"/>
</dbReference>
<feature type="transmembrane region" description="Helical" evidence="7">
    <location>
        <begin position="314"/>
        <end position="343"/>
    </location>
</feature>
<accession>A0A081G397</accession>
<protein>
    <recommendedName>
        <fullName evidence="7">TRAP transporter large permease protein</fullName>
    </recommendedName>
</protein>
<dbReference type="EMBL" id="JMQN01000012">
    <property type="protein sequence ID" value="KEA65252.1"/>
    <property type="molecule type" value="Genomic_DNA"/>
</dbReference>
<feature type="transmembrane region" description="Helical" evidence="7">
    <location>
        <begin position="396"/>
        <end position="413"/>
    </location>
</feature>
<feature type="transmembrane region" description="Helical" evidence="7">
    <location>
        <begin position="134"/>
        <end position="158"/>
    </location>
</feature>
<evidence type="ECO:0000259" key="8">
    <source>
        <dbReference type="Pfam" id="PF06808"/>
    </source>
</evidence>
<dbReference type="InterPro" id="IPR010656">
    <property type="entry name" value="DctM"/>
</dbReference>
<evidence type="ECO:0000256" key="4">
    <source>
        <dbReference type="ARBA" id="ARBA00022692"/>
    </source>
</evidence>
<proteinExistence type="inferred from homology"/>
<dbReference type="GO" id="GO:0005886">
    <property type="term" value="C:plasma membrane"/>
    <property type="evidence" value="ECO:0007669"/>
    <property type="project" value="UniProtKB-SubCell"/>
</dbReference>
<comment type="caution">
    <text evidence="9">The sequence shown here is derived from an EMBL/GenBank/DDBJ whole genome shotgun (WGS) entry which is preliminary data.</text>
</comment>
<comment type="similarity">
    <text evidence="7">Belongs to the TRAP transporter large permease family.</text>
</comment>
<feature type="transmembrane region" description="Helical" evidence="7">
    <location>
        <begin position="355"/>
        <end position="384"/>
    </location>
</feature>
<organism evidence="9 10">
    <name type="scientific">Marinobacterium lacunae</name>
    <dbReference type="NCBI Taxonomy" id="1232683"/>
    <lineage>
        <taxon>Bacteria</taxon>
        <taxon>Pseudomonadati</taxon>
        <taxon>Pseudomonadota</taxon>
        <taxon>Gammaproteobacteria</taxon>
        <taxon>Oceanospirillales</taxon>
        <taxon>Oceanospirillaceae</taxon>
        <taxon>Marinobacterium</taxon>
    </lineage>
</organism>
<feature type="transmembrane region" description="Helical" evidence="7">
    <location>
        <begin position="47"/>
        <end position="65"/>
    </location>
</feature>
<evidence type="ECO:0000313" key="10">
    <source>
        <dbReference type="Proteomes" id="UP000028252"/>
    </source>
</evidence>
<name>A0A081G397_9GAMM</name>
<sequence>MIWVASTFFLLLILGLPVGYTLGIAGVVGILQMGGPEFLPMAPSRFFAGLDLFPFLAMPFFILAGELMNRSGMTERIVGLADALVGWLRGGMAHSNMAASVFFAGITGSATADAAAFGNTLVPAMVRQGYTRSFACAVTAAGSIIGPTIPPSTLMVIYGSIMGVSIAGLFAAGVLPGLLIAVLCMAVIAILARPLNLPKTGDRPSPRIIWVAFKNSLSSLVLPVIVLGGILTGLATPTEAAALAILYALIFGRFVNKKLPNREIVDVLIRTSQITGVVFLIIASASILGWWMTFEQIPQTIAAAFLAVSDNPAVIIGLILALLLIIGLFMDINASLIILAPVLGPLTHQIGMDPVHAGIMIVLALNLSLMTPPVGACLFVLSSVTGEKIESIAKSLWPFLIAELLVLFLIAYWPDLTLLLPRLSGFVQ</sequence>
<keyword evidence="5 7" id="KW-1133">Transmembrane helix</keyword>
<keyword evidence="3 7" id="KW-0997">Cell inner membrane</keyword>
<comment type="function">
    <text evidence="7">Part of the tripartite ATP-independent periplasmic (TRAP) transport system.</text>
</comment>
<dbReference type="PIRSF" id="PIRSF006066">
    <property type="entry name" value="HI0050"/>
    <property type="match status" value="1"/>
</dbReference>
<comment type="subunit">
    <text evidence="7">The complex comprises the extracytoplasmic solute receptor protein and the two transmembrane proteins.</text>
</comment>
<evidence type="ECO:0000256" key="7">
    <source>
        <dbReference type="RuleBase" id="RU369079"/>
    </source>
</evidence>
<comment type="caution">
    <text evidence="7">Lacks conserved residue(s) required for the propagation of feature annotation.</text>
</comment>
<dbReference type="AlphaFoldDB" id="A0A081G397"/>
<evidence type="ECO:0000256" key="1">
    <source>
        <dbReference type="ARBA" id="ARBA00004429"/>
    </source>
</evidence>
<dbReference type="GO" id="GO:0022857">
    <property type="term" value="F:transmembrane transporter activity"/>
    <property type="evidence" value="ECO:0007669"/>
    <property type="project" value="UniProtKB-UniRule"/>
</dbReference>
<dbReference type="STRING" id="1232683.ADIMK_0574"/>
<evidence type="ECO:0000256" key="5">
    <source>
        <dbReference type="ARBA" id="ARBA00022989"/>
    </source>
</evidence>
<dbReference type="InterPro" id="IPR004681">
    <property type="entry name" value="TRAP_DctM"/>
</dbReference>
<feature type="transmembrane region" description="Helical" evidence="7">
    <location>
        <begin position="240"/>
        <end position="256"/>
    </location>
</feature>
<dbReference type="PANTHER" id="PTHR33362">
    <property type="entry name" value="SIALIC ACID TRAP TRANSPORTER PERMEASE PROTEIN SIAT-RELATED"/>
    <property type="match status" value="1"/>
</dbReference>
<dbReference type="Pfam" id="PF06808">
    <property type="entry name" value="DctM"/>
    <property type="match status" value="1"/>
</dbReference>
<keyword evidence="2" id="KW-1003">Cell membrane</keyword>
<gene>
    <name evidence="9" type="ORF">ADIMK_0574</name>
</gene>
<evidence type="ECO:0000256" key="6">
    <source>
        <dbReference type="ARBA" id="ARBA00023136"/>
    </source>
</evidence>
<keyword evidence="7" id="KW-0813">Transport</keyword>
<dbReference type="OrthoDB" id="9796052at2"/>
<keyword evidence="4 7" id="KW-0812">Transmembrane</keyword>
<evidence type="ECO:0000256" key="3">
    <source>
        <dbReference type="ARBA" id="ARBA00022519"/>
    </source>
</evidence>
<feature type="domain" description="TRAP C4-dicarboxylate transport system permease DctM subunit" evidence="8">
    <location>
        <begin position="7"/>
        <end position="415"/>
    </location>
</feature>